<evidence type="ECO:0000256" key="3">
    <source>
        <dbReference type="ARBA" id="ARBA00022475"/>
    </source>
</evidence>
<dbReference type="EMBL" id="BARS01030044">
    <property type="protein sequence ID" value="GAG17267.1"/>
    <property type="molecule type" value="Genomic_DNA"/>
</dbReference>
<dbReference type="GO" id="GO:0055085">
    <property type="term" value="P:transmembrane transport"/>
    <property type="evidence" value="ECO:0007669"/>
    <property type="project" value="InterPro"/>
</dbReference>
<evidence type="ECO:0000256" key="2">
    <source>
        <dbReference type="ARBA" id="ARBA00022448"/>
    </source>
</evidence>
<protein>
    <recommendedName>
        <fullName evidence="8">ABC transmembrane type-1 domain-containing protein</fullName>
    </recommendedName>
</protein>
<dbReference type="PROSITE" id="PS50928">
    <property type="entry name" value="ABC_TM1"/>
    <property type="match status" value="1"/>
</dbReference>
<comment type="caution">
    <text evidence="9">The sequence shown here is derived from an EMBL/GenBank/DDBJ whole genome shotgun (WGS) entry which is preliminary data.</text>
</comment>
<feature type="transmembrane region" description="Helical" evidence="7">
    <location>
        <begin position="26"/>
        <end position="48"/>
    </location>
</feature>
<dbReference type="InterPro" id="IPR000515">
    <property type="entry name" value="MetI-like"/>
</dbReference>
<keyword evidence="2" id="KW-0813">Transport</keyword>
<evidence type="ECO:0000256" key="7">
    <source>
        <dbReference type="SAM" id="Phobius"/>
    </source>
</evidence>
<proteinExistence type="predicted"/>
<dbReference type="PANTHER" id="PTHR43744">
    <property type="entry name" value="ABC TRANSPORTER PERMEASE PROTEIN MG189-RELATED-RELATED"/>
    <property type="match status" value="1"/>
</dbReference>
<accession>X0W1P8</accession>
<feature type="non-terminal residue" evidence="9">
    <location>
        <position position="228"/>
    </location>
</feature>
<sequence length="228" mass="25700">MDISRVLPKAGRPRAVSMGRKRSKQVGNIVVFIVLAWLGFGFSIPFIWMVGGSIKNIAGIYAYPPQLIPQTFEYLNFVEVFKRMPFNLFFRNSAYIAITVTIGVLATASMGGYAFARLRFPGRDKIFLLYLATMMVPGAVTMIPRFAMMHAFGWINTHIALIVPALCGPWSTFMMRQFMVTIPRELEDAAKIDGCGYFRTYFTILLPLCKPVLATLGMMTFMGQWNAF</sequence>
<evidence type="ECO:0000256" key="6">
    <source>
        <dbReference type="ARBA" id="ARBA00023136"/>
    </source>
</evidence>
<feature type="domain" description="ABC transmembrane type-1" evidence="8">
    <location>
        <begin position="90"/>
        <end position="228"/>
    </location>
</feature>
<evidence type="ECO:0000256" key="5">
    <source>
        <dbReference type="ARBA" id="ARBA00022989"/>
    </source>
</evidence>
<keyword evidence="3" id="KW-1003">Cell membrane</keyword>
<dbReference type="PANTHER" id="PTHR43744:SF12">
    <property type="entry name" value="ABC TRANSPORTER PERMEASE PROTEIN MG189-RELATED"/>
    <property type="match status" value="1"/>
</dbReference>
<feature type="transmembrane region" description="Helical" evidence="7">
    <location>
        <begin position="127"/>
        <end position="147"/>
    </location>
</feature>
<dbReference type="AlphaFoldDB" id="X0W1P8"/>
<evidence type="ECO:0000256" key="1">
    <source>
        <dbReference type="ARBA" id="ARBA00004651"/>
    </source>
</evidence>
<name>X0W1P8_9ZZZZ</name>
<comment type="subcellular location">
    <subcellularLocation>
        <location evidence="1">Cell membrane</location>
        <topology evidence="1">Multi-pass membrane protein</topology>
    </subcellularLocation>
</comment>
<dbReference type="Gene3D" id="1.10.3720.10">
    <property type="entry name" value="MetI-like"/>
    <property type="match status" value="1"/>
</dbReference>
<dbReference type="CDD" id="cd06261">
    <property type="entry name" value="TM_PBP2"/>
    <property type="match status" value="1"/>
</dbReference>
<reference evidence="9" key="1">
    <citation type="journal article" date="2014" name="Front. Microbiol.">
        <title>High frequency of phylogenetically diverse reductive dehalogenase-homologous genes in deep subseafloor sedimentary metagenomes.</title>
        <authorList>
            <person name="Kawai M."/>
            <person name="Futagami T."/>
            <person name="Toyoda A."/>
            <person name="Takaki Y."/>
            <person name="Nishi S."/>
            <person name="Hori S."/>
            <person name="Arai W."/>
            <person name="Tsubouchi T."/>
            <person name="Morono Y."/>
            <person name="Uchiyama I."/>
            <person name="Ito T."/>
            <person name="Fujiyama A."/>
            <person name="Inagaki F."/>
            <person name="Takami H."/>
        </authorList>
    </citation>
    <scope>NUCLEOTIDE SEQUENCE</scope>
    <source>
        <strain evidence="9">Expedition CK06-06</strain>
    </source>
</reference>
<organism evidence="9">
    <name type="scientific">marine sediment metagenome</name>
    <dbReference type="NCBI Taxonomy" id="412755"/>
    <lineage>
        <taxon>unclassified sequences</taxon>
        <taxon>metagenomes</taxon>
        <taxon>ecological metagenomes</taxon>
    </lineage>
</organism>
<dbReference type="Pfam" id="PF00528">
    <property type="entry name" value="BPD_transp_1"/>
    <property type="match status" value="1"/>
</dbReference>
<dbReference type="InterPro" id="IPR035906">
    <property type="entry name" value="MetI-like_sf"/>
</dbReference>
<keyword evidence="6 7" id="KW-0472">Membrane</keyword>
<feature type="transmembrane region" description="Helical" evidence="7">
    <location>
        <begin position="153"/>
        <end position="174"/>
    </location>
</feature>
<evidence type="ECO:0000256" key="4">
    <source>
        <dbReference type="ARBA" id="ARBA00022692"/>
    </source>
</evidence>
<gene>
    <name evidence="9" type="ORF">S01H1_46892</name>
</gene>
<feature type="transmembrane region" description="Helical" evidence="7">
    <location>
        <begin position="94"/>
        <end position="115"/>
    </location>
</feature>
<keyword evidence="5 7" id="KW-1133">Transmembrane helix</keyword>
<keyword evidence="4 7" id="KW-0812">Transmembrane</keyword>
<dbReference type="SUPFAM" id="SSF161098">
    <property type="entry name" value="MetI-like"/>
    <property type="match status" value="1"/>
</dbReference>
<dbReference type="GO" id="GO:0005886">
    <property type="term" value="C:plasma membrane"/>
    <property type="evidence" value="ECO:0007669"/>
    <property type="project" value="UniProtKB-SubCell"/>
</dbReference>
<evidence type="ECO:0000313" key="9">
    <source>
        <dbReference type="EMBL" id="GAG17267.1"/>
    </source>
</evidence>
<evidence type="ECO:0000259" key="8">
    <source>
        <dbReference type="PROSITE" id="PS50928"/>
    </source>
</evidence>